<feature type="transmembrane region" description="Helical" evidence="8">
    <location>
        <begin position="49"/>
        <end position="66"/>
    </location>
</feature>
<comment type="catalytic activity">
    <reaction evidence="1">
        <text>ATP + protein L-histidine = ADP + protein N-phospho-L-histidine.</text>
        <dbReference type="EC" id="2.7.13.3"/>
    </reaction>
</comment>
<dbReference type="InterPro" id="IPR005467">
    <property type="entry name" value="His_kinase_dom"/>
</dbReference>
<evidence type="ECO:0000259" key="9">
    <source>
        <dbReference type="PROSITE" id="PS50109"/>
    </source>
</evidence>
<evidence type="ECO:0000256" key="4">
    <source>
        <dbReference type="ARBA" id="ARBA00022553"/>
    </source>
</evidence>
<dbReference type="Gene3D" id="3.30.565.10">
    <property type="entry name" value="Histidine kinase-like ATPase, C-terminal domain"/>
    <property type="match status" value="1"/>
</dbReference>
<gene>
    <name evidence="10" type="ORF">ACFSFX_07435</name>
</gene>
<dbReference type="RefSeq" id="WP_343879600.1">
    <property type="nucleotide sequence ID" value="NZ_BAAAIJ010000047.1"/>
</dbReference>
<dbReference type="SMART" id="SM00388">
    <property type="entry name" value="HisKA"/>
    <property type="match status" value="1"/>
</dbReference>
<dbReference type="SMART" id="SM00387">
    <property type="entry name" value="HATPase_c"/>
    <property type="match status" value="1"/>
</dbReference>
<dbReference type="SUPFAM" id="SSF47384">
    <property type="entry name" value="Homodimeric domain of signal transducing histidine kinase"/>
    <property type="match status" value="1"/>
</dbReference>
<feature type="transmembrane region" description="Helical" evidence="8">
    <location>
        <begin position="179"/>
        <end position="197"/>
    </location>
</feature>
<dbReference type="Proteomes" id="UP001597307">
    <property type="component" value="Unassembled WGS sequence"/>
</dbReference>
<evidence type="ECO:0000256" key="8">
    <source>
        <dbReference type="SAM" id="Phobius"/>
    </source>
</evidence>
<evidence type="ECO:0000313" key="10">
    <source>
        <dbReference type="EMBL" id="MFD1846429.1"/>
    </source>
</evidence>
<feature type="compositionally biased region" description="Basic and acidic residues" evidence="7">
    <location>
        <begin position="13"/>
        <end position="25"/>
    </location>
</feature>
<dbReference type="InterPro" id="IPR004358">
    <property type="entry name" value="Sig_transdc_His_kin-like_C"/>
</dbReference>
<keyword evidence="6" id="KW-0902">Two-component regulatory system</keyword>
<dbReference type="Pfam" id="PF00512">
    <property type="entry name" value="HisKA"/>
    <property type="match status" value="1"/>
</dbReference>
<evidence type="ECO:0000256" key="7">
    <source>
        <dbReference type="SAM" id="MobiDB-lite"/>
    </source>
</evidence>
<dbReference type="CDD" id="cd00075">
    <property type="entry name" value="HATPase"/>
    <property type="match status" value="1"/>
</dbReference>
<evidence type="ECO:0000256" key="6">
    <source>
        <dbReference type="ARBA" id="ARBA00023012"/>
    </source>
</evidence>
<evidence type="ECO:0000313" key="11">
    <source>
        <dbReference type="Proteomes" id="UP001597307"/>
    </source>
</evidence>
<dbReference type="InterPro" id="IPR003661">
    <property type="entry name" value="HisK_dim/P_dom"/>
</dbReference>
<evidence type="ECO:0000256" key="1">
    <source>
        <dbReference type="ARBA" id="ARBA00000085"/>
    </source>
</evidence>
<keyword evidence="11" id="KW-1185">Reference proteome</keyword>
<evidence type="ECO:0000256" key="5">
    <source>
        <dbReference type="ARBA" id="ARBA00022777"/>
    </source>
</evidence>
<dbReference type="Gene3D" id="3.30.450.20">
    <property type="entry name" value="PAS domain"/>
    <property type="match status" value="1"/>
</dbReference>
<keyword evidence="8" id="KW-0812">Transmembrane</keyword>
<dbReference type="SUPFAM" id="SSF55874">
    <property type="entry name" value="ATPase domain of HSP90 chaperone/DNA topoisomerase II/histidine kinase"/>
    <property type="match status" value="1"/>
</dbReference>
<dbReference type="PANTHER" id="PTHR43547:SF2">
    <property type="entry name" value="HYBRID SIGNAL TRANSDUCTION HISTIDINE KINASE C"/>
    <property type="match status" value="1"/>
</dbReference>
<sequence>MRSDGLGRPTTEYSRHESGPSAKPERLWLPGFGRFEGGRNSRRETATHQLPLTIAVVIIAVTAALLNPGLLLNGLFLAGLFLTLALFAACFLIPWGRLPLGAMLTIPILDLVAILLCRNGAVDIVPGLGALAAFPIVWLAASGLMPLLSAIVSFVGPFLIVLFPYVLDSGTMHASLVDTLLLPTMTLALFLLLRVLTLQMRMQRLELQQKADEVSALEAQSGDGERLLAAILDTVDVGVVAVDTGGRTLLSNRQQQLFQQGASSQDDDEDIRFFRSKGSAPLPESLHPIRRAAEGESFSNNLLWLGDGDRQRAVSTAARPMTGGDGGFTGSVVVFTDVTDLVTALTVKEDFVANVTHEFSTPLTSILGHLDLVLESPDVLTPHTRESLAISRRNAERLSILVSDLLSAASASISLHAKPTELTALLTSRIRSARTHATNAGITLVSEVPQCLWAIADPMRMGQVVDNLLSNAIKYSPDGGAVTVRAHAGKGKVLLEVEDCGIGMTPDETALIYGRFFRARSARESAIPGVGLGLAITKAIVEGHGGTIHCSSSLGTGTKFTVSLPTTMAQAPAVVVG</sequence>
<dbReference type="EC" id="2.7.13.3" evidence="3"/>
<comment type="caution">
    <text evidence="10">The sequence shown here is derived from an EMBL/GenBank/DDBJ whole genome shotgun (WGS) entry which is preliminary data.</text>
</comment>
<protein>
    <recommendedName>
        <fullName evidence="3">histidine kinase</fullName>
        <ecNumber evidence="3">2.7.13.3</ecNumber>
    </recommendedName>
</protein>
<proteinExistence type="predicted"/>
<dbReference type="SUPFAM" id="SSF55785">
    <property type="entry name" value="PYP-like sensor domain (PAS domain)"/>
    <property type="match status" value="1"/>
</dbReference>
<feature type="region of interest" description="Disordered" evidence="7">
    <location>
        <begin position="1"/>
        <end position="25"/>
    </location>
</feature>
<evidence type="ECO:0000256" key="2">
    <source>
        <dbReference type="ARBA" id="ARBA00004236"/>
    </source>
</evidence>
<dbReference type="GO" id="GO:0016301">
    <property type="term" value="F:kinase activity"/>
    <property type="evidence" value="ECO:0007669"/>
    <property type="project" value="UniProtKB-KW"/>
</dbReference>
<dbReference type="CDD" id="cd00082">
    <property type="entry name" value="HisKA"/>
    <property type="match status" value="1"/>
</dbReference>
<dbReference type="InterPro" id="IPR035965">
    <property type="entry name" value="PAS-like_dom_sf"/>
</dbReference>
<dbReference type="Pfam" id="PF02518">
    <property type="entry name" value="HATPase_c"/>
    <property type="match status" value="1"/>
</dbReference>
<feature type="transmembrane region" description="Helical" evidence="8">
    <location>
        <begin position="124"/>
        <end position="141"/>
    </location>
</feature>
<keyword evidence="8" id="KW-0472">Membrane</keyword>
<dbReference type="Gene3D" id="1.10.287.130">
    <property type="match status" value="1"/>
</dbReference>
<organism evidence="10 11">
    <name type="scientific">Arthrobacter flavus</name>
    <dbReference type="NCBI Taxonomy" id="95172"/>
    <lineage>
        <taxon>Bacteria</taxon>
        <taxon>Bacillati</taxon>
        <taxon>Actinomycetota</taxon>
        <taxon>Actinomycetes</taxon>
        <taxon>Micrococcales</taxon>
        <taxon>Micrococcaceae</taxon>
        <taxon>Arthrobacter</taxon>
    </lineage>
</organism>
<keyword evidence="5 10" id="KW-0418">Kinase</keyword>
<feature type="transmembrane region" description="Helical" evidence="8">
    <location>
        <begin position="72"/>
        <end position="93"/>
    </location>
</feature>
<evidence type="ECO:0000256" key="3">
    <source>
        <dbReference type="ARBA" id="ARBA00012438"/>
    </source>
</evidence>
<dbReference type="InterPro" id="IPR003594">
    <property type="entry name" value="HATPase_dom"/>
</dbReference>
<dbReference type="PANTHER" id="PTHR43547">
    <property type="entry name" value="TWO-COMPONENT HISTIDINE KINASE"/>
    <property type="match status" value="1"/>
</dbReference>
<comment type="subcellular location">
    <subcellularLocation>
        <location evidence="2">Cell membrane</location>
    </subcellularLocation>
</comment>
<reference evidence="11" key="1">
    <citation type="journal article" date="2019" name="Int. J. Syst. Evol. Microbiol.">
        <title>The Global Catalogue of Microorganisms (GCM) 10K type strain sequencing project: providing services to taxonomists for standard genome sequencing and annotation.</title>
        <authorList>
            <consortium name="The Broad Institute Genomics Platform"/>
            <consortium name="The Broad Institute Genome Sequencing Center for Infectious Disease"/>
            <person name="Wu L."/>
            <person name="Ma J."/>
        </authorList>
    </citation>
    <scope>NUCLEOTIDE SEQUENCE [LARGE SCALE GENOMIC DNA]</scope>
    <source>
        <strain evidence="11">JCM 11496</strain>
    </source>
</reference>
<dbReference type="InterPro" id="IPR036097">
    <property type="entry name" value="HisK_dim/P_sf"/>
</dbReference>
<accession>A0ABW4Q6U4</accession>
<dbReference type="PRINTS" id="PR00344">
    <property type="entry name" value="BCTRLSENSOR"/>
</dbReference>
<keyword evidence="5 10" id="KW-0808">Transferase</keyword>
<keyword evidence="4" id="KW-0597">Phosphoprotein</keyword>
<keyword evidence="8" id="KW-1133">Transmembrane helix</keyword>
<feature type="transmembrane region" description="Helical" evidence="8">
    <location>
        <begin position="148"/>
        <end position="167"/>
    </location>
</feature>
<dbReference type="EMBL" id="JBHUGA010000011">
    <property type="protein sequence ID" value="MFD1846429.1"/>
    <property type="molecule type" value="Genomic_DNA"/>
</dbReference>
<feature type="domain" description="Histidine kinase" evidence="9">
    <location>
        <begin position="354"/>
        <end position="568"/>
    </location>
</feature>
<name>A0ABW4Q6U4_9MICC</name>
<dbReference type="PROSITE" id="PS50109">
    <property type="entry name" value="HIS_KIN"/>
    <property type="match status" value="1"/>
</dbReference>
<dbReference type="InterPro" id="IPR036890">
    <property type="entry name" value="HATPase_C_sf"/>
</dbReference>